<dbReference type="EMBL" id="CP022384">
    <property type="protein sequence ID" value="ATA82864.1"/>
    <property type="molecule type" value="Genomic_DNA"/>
</dbReference>
<keyword evidence="3" id="KW-1185">Reference proteome</keyword>
<reference evidence="2 4" key="3">
    <citation type="submission" date="2018-04" db="EMBL/GenBank/DDBJ databases">
        <title>Genomic Encyclopedia of Archaeal and Bacterial Type Strains, Phase II (KMG-II): from individual species to whole genera.</title>
        <authorList>
            <person name="Goeker M."/>
        </authorList>
    </citation>
    <scope>NUCLEOTIDE SEQUENCE [LARGE SCALE GENOMIC DNA]</scope>
    <source>
        <strain evidence="2 4">DSM 22902</strain>
    </source>
</reference>
<proteinExistence type="predicted"/>
<dbReference type="Proteomes" id="UP000243985">
    <property type="component" value="Unassembled WGS sequence"/>
</dbReference>
<evidence type="ECO:0000313" key="3">
    <source>
        <dbReference type="Proteomes" id="UP000217276"/>
    </source>
</evidence>
<dbReference type="EMBL" id="QBKG01000007">
    <property type="protein sequence ID" value="PTX06368.1"/>
    <property type="molecule type" value="Genomic_DNA"/>
</dbReference>
<dbReference type="AlphaFoldDB" id="A0A250FCN0"/>
<dbReference type="RefSeq" id="WP_009392857.1">
    <property type="nucleotide sequence ID" value="NZ_CAJPPO010000035.1"/>
</dbReference>
<protein>
    <submittedName>
        <fullName evidence="1">Uncharacterized protein</fullName>
    </submittedName>
</protein>
<dbReference type="Proteomes" id="UP000217276">
    <property type="component" value="Chromosome"/>
</dbReference>
<accession>A0A250FCN0</accession>
<organism evidence="1 3">
    <name type="scientific">Capnocytophaga leadbetteri</name>
    <dbReference type="NCBI Taxonomy" id="327575"/>
    <lineage>
        <taxon>Bacteria</taxon>
        <taxon>Pseudomonadati</taxon>
        <taxon>Bacteroidota</taxon>
        <taxon>Flavobacteriia</taxon>
        <taxon>Flavobacteriales</taxon>
        <taxon>Flavobacteriaceae</taxon>
        <taxon>Capnocytophaga</taxon>
    </lineage>
</organism>
<dbReference type="KEGG" id="clk:CGC53_11190"/>
<reference evidence="3" key="2">
    <citation type="submission" date="2017-06" db="EMBL/GenBank/DDBJ databases">
        <title>Capnocytophaga spp. assemblies.</title>
        <authorList>
            <person name="Gulvik C.A."/>
        </authorList>
    </citation>
    <scope>NUCLEOTIDE SEQUENCE [LARGE SCALE GENOMIC DNA]</scope>
    <source>
        <strain evidence="3">H6253</strain>
    </source>
</reference>
<reference evidence="1" key="1">
    <citation type="journal article" date="2017" name="Genome Announc.">
        <title>Twelve Complete Reference Genomes of Clinical Isolates in the Capnocytophaga Genus.</title>
        <authorList>
            <person name="Villarma A."/>
            <person name="Gulvik C.A."/>
            <person name="Rowe L.A."/>
            <person name="Sheth M."/>
            <person name="Juieng P."/>
            <person name="Nicholson A.C."/>
            <person name="Loparev V.N."/>
            <person name="McQuiston J.R."/>
        </authorList>
    </citation>
    <scope>NUCLEOTIDE SEQUENCE</scope>
    <source>
        <strain evidence="1">H6253</strain>
    </source>
</reference>
<dbReference type="GeneID" id="84580821"/>
<evidence type="ECO:0000313" key="1">
    <source>
        <dbReference type="EMBL" id="ATA82864.1"/>
    </source>
</evidence>
<sequence>MKFYFWFLALSMALISCKKNSQQLTPEQQQAKLQEQLDSIANIKFTEIVKEDVDTYPIFKGVCDSATTKAGQKECFEKTFAALFQERLKKDPYEVTEPVTERILLNIRVDNTGKIVLLDMQADDRTRELLSTENESFEDSLRANLSVLSDNDAIKPATKNGQNVSTQFKLPVEINVK</sequence>
<evidence type="ECO:0000313" key="4">
    <source>
        <dbReference type="Proteomes" id="UP000243985"/>
    </source>
</evidence>
<evidence type="ECO:0000313" key="2">
    <source>
        <dbReference type="EMBL" id="PTX06368.1"/>
    </source>
</evidence>
<gene>
    <name evidence="2" type="ORF">C8P65_10724</name>
    <name evidence="1" type="ORF">CGC53_11190</name>
</gene>
<name>A0A250FCN0_9FLAO</name>
<dbReference type="PROSITE" id="PS51257">
    <property type="entry name" value="PROKAR_LIPOPROTEIN"/>
    <property type="match status" value="1"/>
</dbReference>